<sequence>MINPVQDTQRMGYDRIGAGSAEIVRRQPFQYFVGQAIGCGECQLECRIIGDSGAIQVRGLQAFFTGQSADLG</sequence>
<comment type="caution">
    <text evidence="1">The sequence shown here is derived from an EMBL/GenBank/DDBJ whole genome shotgun (WGS) entry which is preliminary data.</text>
</comment>
<organism evidence="1">
    <name type="scientific">bioreactor metagenome</name>
    <dbReference type="NCBI Taxonomy" id="1076179"/>
    <lineage>
        <taxon>unclassified sequences</taxon>
        <taxon>metagenomes</taxon>
        <taxon>ecological metagenomes</taxon>
    </lineage>
</organism>
<name>A0A645J2N6_9ZZZZ</name>
<gene>
    <name evidence="1" type="ORF">SDC9_205390</name>
</gene>
<protein>
    <submittedName>
        <fullName evidence="1">Uncharacterized protein</fullName>
    </submittedName>
</protein>
<accession>A0A645J2N6</accession>
<reference evidence="1" key="1">
    <citation type="submission" date="2019-08" db="EMBL/GenBank/DDBJ databases">
        <authorList>
            <person name="Kucharzyk K."/>
            <person name="Murdoch R.W."/>
            <person name="Higgins S."/>
            <person name="Loffler F."/>
        </authorList>
    </citation>
    <scope>NUCLEOTIDE SEQUENCE</scope>
</reference>
<dbReference type="EMBL" id="VSSQ01129548">
    <property type="protein sequence ID" value="MPN57696.1"/>
    <property type="molecule type" value="Genomic_DNA"/>
</dbReference>
<dbReference type="AlphaFoldDB" id="A0A645J2N6"/>
<evidence type="ECO:0000313" key="1">
    <source>
        <dbReference type="EMBL" id="MPN57696.1"/>
    </source>
</evidence>
<proteinExistence type="predicted"/>